<feature type="transmembrane region" description="Helical" evidence="2">
    <location>
        <begin position="351"/>
        <end position="373"/>
    </location>
</feature>
<evidence type="ECO:0000313" key="3">
    <source>
        <dbReference type="EMBL" id="MBA2897658.1"/>
    </source>
</evidence>
<feature type="transmembrane region" description="Helical" evidence="2">
    <location>
        <begin position="264"/>
        <end position="282"/>
    </location>
</feature>
<feature type="transmembrane region" description="Helical" evidence="2">
    <location>
        <begin position="294"/>
        <end position="317"/>
    </location>
</feature>
<organism evidence="3 4">
    <name type="scientific">Nonomuraea soli</name>
    <dbReference type="NCBI Taxonomy" id="1032476"/>
    <lineage>
        <taxon>Bacteria</taxon>
        <taxon>Bacillati</taxon>
        <taxon>Actinomycetota</taxon>
        <taxon>Actinomycetes</taxon>
        <taxon>Streptosporangiales</taxon>
        <taxon>Streptosporangiaceae</taxon>
        <taxon>Nonomuraea</taxon>
    </lineage>
</organism>
<dbReference type="EMBL" id="JACDUR010000012">
    <property type="protein sequence ID" value="MBA2897658.1"/>
    <property type="molecule type" value="Genomic_DNA"/>
</dbReference>
<keyword evidence="2" id="KW-1133">Transmembrane helix</keyword>
<dbReference type="Pfam" id="PF19590">
    <property type="entry name" value="TrbL_3"/>
    <property type="match status" value="1"/>
</dbReference>
<gene>
    <name evidence="3" type="ORF">HNR30_009060</name>
</gene>
<comment type="caution">
    <text evidence="3">The sequence shown here is derived from an EMBL/GenBank/DDBJ whole genome shotgun (WGS) entry which is preliminary data.</text>
</comment>
<feature type="transmembrane region" description="Helical" evidence="2">
    <location>
        <begin position="143"/>
        <end position="164"/>
    </location>
</feature>
<dbReference type="Proteomes" id="UP000530928">
    <property type="component" value="Unassembled WGS sequence"/>
</dbReference>
<feature type="region of interest" description="Disordered" evidence="1">
    <location>
        <begin position="402"/>
        <end position="452"/>
    </location>
</feature>
<keyword evidence="2" id="KW-0812">Transmembrane</keyword>
<feature type="compositionally biased region" description="Basic residues" evidence="1">
    <location>
        <begin position="411"/>
        <end position="421"/>
    </location>
</feature>
<feature type="region of interest" description="Disordered" evidence="1">
    <location>
        <begin position="501"/>
        <end position="570"/>
    </location>
</feature>
<dbReference type="RefSeq" id="WP_181616347.1">
    <property type="nucleotide sequence ID" value="NZ_BAABAM010000014.1"/>
</dbReference>
<feature type="transmembrane region" description="Helical" evidence="2">
    <location>
        <begin position="237"/>
        <end position="258"/>
    </location>
</feature>
<reference evidence="3 4" key="1">
    <citation type="submission" date="2020-07" db="EMBL/GenBank/DDBJ databases">
        <title>Genomic Encyclopedia of Type Strains, Phase IV (KMG-IV): sequencing the most valuable type-strain genomes for metagenomic binning, comparative biology and taxonomic classification.</title>
        <authorList>
            <person name="Goeker M."/>
        </authorList>
    </citation>
    <scope>NUCLEOTIDE SEQUENCE [LARGE SCALE GENOMIC DNA]</scope>
    <source>
        <strain evidence="3 4">DSM 45533</strain>
    </source>
</reference>
<sequence length="570" mass="59894">MTCLDRRWLPRAGVGWLRRTGLVVMALTVAALTAPALPAKPALADPAPTPSPTVSPSPRPSPQVTWIPPVTPSTTSPSTPGGVAECGWMDVGCKLNQAMNGWFTSLVTDAINPAFVTVGSVLLAAPPPMMLDRARELSGHVQLIANALLVLMLLAAGVIVMAYGGSSHASTTPGEVIPRLVAAAIALNASLTICQYAIELTNAMVTALLGDGVDGQRAGNLLAVKVDALIKDPEGTVLFLVLLIGTAVLMGLLLAFIGVIRVTLLLFLIIAAPLALLCHALPQTEGVAKLWWRCFFGLLAIQILQAIGLILAFKLMLTDSTAAYPLAPANPGTGDAAEAMVRPTANRALDILILIGVLFVLIKIPGWVAKTIWQQGPPHMLKRLVKAVIVYKTLGAARALGNSGRAAAARRGGRATAHRHGGPGTGKSGPGAAPKRPGPKKPTNPRTGAAMPNRTPAWQQLELPLNLSATTPPAPTPEAAAASGRRARQGVQLALPFPVTRVLRPPAPPGDASRTAPTSGPWIRPRPPWVQDRLPGMPVRPPRPGQLRLRLDPPPRHVPRAQRQPREGNR</sequence>
<evidence type="ECO:0000256" key="2">
    <source>
        <dbReference type="SAM" id="Phobius"/>
    </source>
</evidence>
<evidence type="ECO:0000313" key="4">
    <source>
        <dbReference type="Proteomes" id="UP000530928"/>
    </source>
</evidence>
<dbReference type="AlphaFoldDB" id="A0A7W0CUM7"/>
<feature type="compositionally biased region" description="Pro residues" evidence="1">
    <location>
        <begin position="47"/>
        <end position="61"/>
    </location>
</feature>
<feature type="region of interest" description="Disordered" evidence="1">
    <location>
        <begin position="40"/>
        <end position="80"/>
    </location>
</feature>
<evidence type="ECO:0000256" key="1">
    <source>
        <dbReference type="SAM" id="MobiDB-lite"/>
    </source>
</evidence>
<feature type="transmembrane region" description="Helical" evidence="2">
    <location>
        <begin position="110"/>
        <end position="131"/>
    </location>
</feature>
<feature type="region of interest" description="Disordered" evidence="1">
    <location>
        <begin position="467"/>
        <end position="489"/>
    </location>
</feature>
<protein>
    <recommendedName>
        <fullName evidence="5">Type IV secretion system protein</fullName>
    </recommendedName>
</protein>
<accession>A0A7W0CUM7</accession>
<keyword evidence="2" id="KW-0472">Membrane</keyword>
<evidence type="ECO:0008006" key="5">
    <source>
        <dbReference type="Google" id="ProtNLM"/>
    </source>
</evidence>
<proteinExistence type="predicted"/>
<name>A0A7W0CUM7_9ACTN</name>
<keyword evidence="4" id="KW-1185">Reference proteome</keyword>
<dbReference type="InterPro" id="IPR045782">
    <property type="entry name" value="TrbL_3"/>
</dbReference>